<dbReference type="Proteomes" id="UP000245429">
    <property type="component" value="Chromosome"/>
</dbReference>
<gene>
    <name evidence="1" type="ORF">DI487_10155</name>
</gene>
<proteinExistence type="predicted"/>
<organism evidence="1 2">
    <name type="scientific">Flavobacterium sediminis</name>
    <dbReference type="NCBI Taxonomy" id="2201181"/>
    <lineage>
        <taxon>Bacteria</taxon>
        <taxon>Pseudomonadati</taxon>
        <taxon>Bacteroidota</taxon>
        <taxon>Flavobacteriia</taxon>
        <taxon>Flavobacteriales</taxon>
        <taxon>Flavobacteriaceae</taxon>
        <taxon>Flavobacterium</taxon>
    </lineage>
</organism>
<dbReference type="KEGG" id="fse:DI487_10155"/>
<evidence type="ECO:0000313" key="2">
    <source>
        <dbReference type="Proteomes" id="UP000245429"/>
    </source>
</evidence>
<dbReference type="Gene3D" id="2.60.120.260">
    <property type="entry name" value="Galactose-binding domain-like"/>
    <property type="match status" value="1"/>
</dbReference>
<protein>
    <recommendedName>
        <fullName evidence="3">PKD domain-containing protein</fullName>
    </recommendedName>
</protein>
<reference evidence="1 2" key="1">
    <citation type="submission" date="2018-05" db="EMBL/GenBank/DDBJ databases">
        <title>Flavobacterium sp. MEBiC07310.</title>
        <authorList>
            <person name="Baek K."/>
        </authorList>
    </citation>
    <scope>NUCLEOTIDE SEQUENCE [LARGE SCALE GENOMIC DNA]</scope>
    <source>
        <strain evidence="1 2">MEBiC07310</strain>
    </source>
</reference>
<keyword evidence="2" id="KW-1185">Reference proteome</keyword>
<accession>A0A2U8QW96</accession>
<evidence type="ECO:0008006" key="3">
    <source>
        <dbReference type="Google" id="ProtNLM"/>
    </source>
</evidence>
<dbReference type="AlphaFoldDB" id="A0A2U8QW96"/>
<dbReference type="EMBL" id="CP029463">
    <property type="protein sequence ID" value="AWM14174.1"/>
    <property type="molecule type" value="Genomic_DNA"/>
</dbReference>
<evidence type="ECO:0000313" key="1">
    <source>
        <dbReference type="EMBL" id="AWM14174.1"/>
    </source>
</evidence>
<name>A0A2U8QW96_9FLAO</name>
<sequence>MWSINSFSQTTCNIGFANQTQGWDFYLLDGYNDPNVDISDPSSGSLHVPGGTTTLSNSTASHTDWFIHSTTTNLNNTGINFTGSLLEYRQSNIQDVSNYTTFSKGEEFLNADNLSYNFYGFVVFKQSNGNKAIVDCLNETYFRIKVMIETNGTSTTYFDLLLRPNSTIPQYCNEITTNDPDYRIINYNLPLNIQNLVNFCDSSSKVIVEMTTSEIDSIDPDEGHFDISSFYNGSCLGGGQVLIELTNPVIEDQFCMNTPYALIEPTFNGMQGSGYYKVECTNCNPQVDDTFSTSTTNYYSFSAQGTYTVSYIYTGTEGCEIVKQKTVNIIACTPCLYCTSFELIQGKEYSISGWTSLRNDDVNFEEVSFTNFNDALIEMEFLDAGGSQLSVNSFFVSGKIIDGWQKISGRFIVPVGAADMEIKLINNSSKVALFDDIRVYPKDGTMKSFVYDQETKRLMAELDENNYATFYEYDKEGGLVRVKKETEKGVYTIQETRSSTVKKDN</sequence>